<accession>A0A5C3NMV0</accession>
<dbReference type="Proteomes" id="UP000308197">
    <property type="component" value="Unassembled WGS sequence"/>
</dbReference>
<evidence type="ECO:0000313" key="2">
    <source>
        <dbReference type="Proteomes" id="UP000308197"/>
    </source>
</evidence>
<dbReference type="AlphaFoldDB" id="A0A5C3NMV0"/>
<name>A0A5C3NMV0_9APHY</name>
<proteinExistence type="predicted"/>
<dbReference type="InParanoid" id="A0A5C3NMV0"/>
<dbReference type="EMBL" id="ML212626">
    <property type="protein sequence ID" value="TFK78322.1"/>
    <property type="molecule type" value="Genomic_DNA"/>
</dbReference>
<dbReference type="STRING" id="1314778.A0A5C3NMV0"/>
<feature type="non-terminal residue" evidence="1">
    <location>
        <position position="179"/>
    </location>
</feature>
<sequence>MANHPQPVSSGSRSDVPMIYFEYDKMLVTVINPSEVDSLPGIPIADPPDSLRGRELRHAIWAIDRCPELAYMRRRYETESTFLTFLRVDPTCVPLRKVDGGFTLSRDVCLAWERLENVLLAMCEMLLQDVYGKPEAKFPLDPFWPHPSDCGYKHVHKFEHHARAAAARSLDACRVLMAR</sequence>
<keyword evidence="2" id="KW-1185">Reference proteome</keyword>
<evidence type="ECO:0000313" key="1">
    <source>
        <dbReference type="EMBL" id="TFK78322.1"/>
    </source>
</evidence>
<gene>
    <name evidence="1" type="ORF">K466DRAFT_570916</name>
</gene>
<organism evidence="1 2">
    <name type="scientific">Polyporus arcularius HHB13444</name>
    <dbReference type="NCBI Taxonomy" id="1314778"/>
    <lineage>
        <taxon>Eukaryota</taxon>
        <taxon>Fungi</taxon>
        <taxon>Dikarya</taxon>
        <taxon>Basidiomycota</taxon>
        <taxon>Agaricomycotina</taxon>
        <taxon>Agaricomycetes</taxon>
        <taxon>Polyporales</taxon>
        <taxon>Polyporaceae</taxon>
        <taxon>Polyporus</taxon>
    </lineage>
</organism>
<reference evidence="1 2" key="1">
    <citation type="journal article" date="2019" name="Nat. Ecol. Evol.">
        <title>Megaphylogeny resolves global patterns of mushroom evolution.</title>
        <authorList>
            <person name="Varga T."/>
            <person name="Krizsan K."/>
            <person name="Foldi C."/>
            <person name="Dima B."/>
            <person name="Sanchez-Garcia M."/>
            <person name="Sanchez-Ramirez S."/>
            <person name="Szollosi G.J."/>
            <person name="Szarkandi J.G."/>
            <person name="Papp V."/>
            <person name="Albert L."/>
            <person name="Andreopoulos W."/>
            <person name="Angelini C."/>
            <person name="Antonin V."/>
            <person name="Barry K.W."/>
            <person name="Bougher N.L."/>
            <person name="Buchanan P."/>
            <person name="Buyck B."/>
            <person name="Bense V."/>
            <person name="Catcheside P."/>
            <person name="Chovatia M."/>
            <person name="Cooper J."/>
            <person name="Damon W."/>
            <person name="Desjardin D."/>
            <person name="Finy P."/>
            <person name="Geml J."/>
            <person name="Haridas S."/>
            <person name="Hughes K."/>
            <person name="Justo A."/>
            <person name="Karasinski D."/>
            <person name="Kautmanova I."/>
            <person name="Kiss B."/>
            <person name="Kocsube S."/>
            <person name="Kotiranta H."/>
            <person name="LaButti K.M."/>
            <person name="Lechner B.E."/>
            <person name="Liimatainen K."/>
            <person name="Lipzen A."/>
            <person name="Lukacs Z."/>
            <person name="Mihaltcheva S."/>
            <person name="Morgado L.N."/>
            <person name="Niskanen T."/>
            <person name="Noordeloos M.E."/>
            <person name="Ohm R.A."/>
            <person name="Ortiz-Santana B."/>
            <person name="Ovrebo C."/>
            <person name="Racz N."/>
            <person name="Riley R."/>
            <person name="Savchenko A."/>
            <person name="Shiryaev A."/>
            <person name="Soop K."/>
            <person name="Spirin V."/>
            <person name="Szebenyi C."/>
            <person name="Tomsovsky M."/>
            <person name="Tulloss R.E."/>
            <person name="Uehling J."/>
            <person name="Grigoriev I.V."/>
            <person name="Vagvolgyi C."/>
            <person name="Papp T."/>
            <person name="Martin F.M."/>
            <person name="Miettinen O."/>
            <person name="Hibbett D.S."/>
            <person name="Nagy L.G."/>
        </authorList>
    </citation>
    <scope>NUCLEOTIDE SEQUENCE [LARGE SCALE GENOMIC DNA]</scope>
    <source>
        <strain evidence="1 2">HHB13444</strain>
    </source>
</reference>
<protein>
    <submittedName>
        <fullName evidence="1">Uncharacterized protein</fullName>
    </submittedName>
</protein>